<keyword evidence="9" id="KW-0482">Metalloprotease</keyword>
<keyword evidence="2" id="KW-1003">Cell membrane</keyword>
<evidence type="ECO:0000256" key="2">
    <source>
        <dbReference type="ARBA" id="ARBA00022475"/>
    </source>
</evidence>
<evidence type="ECO:0000256" key="5">
    <source>
        <dbReference type="ARBA" id="ARBA00022723"/>
    </source>
</evidence>
<keyword evidence="6" id="KW-0378">Hydrolase</keyword>
<proteinExistence type="predicted"/>
<feature type="transmembrane region" description="Helical" evidence="12">
    <location>
        <begin position="57"/>
        <end position="76"/>
    </location>
</feature>
<keyword evidence="4 12" id="KW-0812">Transmembrane</keyword>
<dbReference type="Proteomes" id="UP000319342">
    <property type="component" value="Chromosome"/>
</dbReference>
<evidence type="ECO:0000256" key="10">
    <source>
        <dbReference type="ARBA" id="ARBA00023136"/>
    </source>
</evidence>
<evidence type="ECO:0000256" key="8">
    <source>
        <dbReference type="ARBA" id="ARBA00022989"/>
    </source>
</evidence>
<feature type="domain" description="Peptidase M48" evidence="13">
    <location>
        <begin position="227"/>
        <end position="370"/>
    </location>
</feature>
<feature type="transmembrane region" description="Helical" evidence="12">
    <location>
        <begin position="190"/>
        <end position="215"/>
    </location>
</feature>
<keyword evidence="15" id="KW-1185">Reference proteome</keyword>
<feature type="transmembrane region" description="Helical" evidence="12">
    <location>
        <begin position="151"/>
        <end position="170"/>
    </location>
</feature>
<sequence>MIVLVHLLGALFVTALAESGARLDLLPTWTALLWPLGVYLVVARLRRRAARGVAQRLGPRLVMWWPILCQAAAVGLSDWLAVGTTDAPGLEGASVFAWPSWSLFALLAPFALGSLATSDALFGLRHAGTPVSWRADRTTRASERSAALGRAARSIVAVLAPLALFVAVSTPLRHHPDLRAYVEEVGALEILWTLAVGLAFAALLPRLFAVALGLVPIGRARGESPAAKRLAEVFDRVAERVGFRGRGPLLWRTGGDEINAAVVGFVAAHRYVLVTDGIVAGLREPQAEALFGHEMGHAARRHPALFAQFSLALLAPAVVLPELIGGDGWIVEWVVPLGLALVWFLGFGWLSRRAELEADLVAVECAGGARPLIELLRRTASSRTWRRNGWRHFSPAQRALFARSAERHTEVGLRLERTLARARAAARIGTLVALLALLVSTVRGWETDRARLALRHGDYAAAAHWASEAARGDGLAELARVGSTVERSVDAGPGGPGELGDGARGPAPSGAELIEAAASALDANDTVRAGLLLELARFRRGGGLDERGRAVEDRLWNARAGLPPDGAQ</sequence>
<feature type="transmembrane region" description="Helical" evidence="12">
    <location>
        <begin position="330"/>
        <end position="350"/>
    </location>
</feature>
<keyword evidence="10 12" id="KW-0472">Membrane</keyword>
<feature type="transmembrane region" description="Helical" evidence="12">
    <location>
        <begin position="96"/>
        <end position="116"/>
    </location>
</feature>
<dbReference type="PANTHER" id="PTHR43221">
    <property type="entry name" value="PROTEASE HTPX"/>
    <property type="match status" value="1"/>
</dbReference>
<gene>
    <name evidence="14" type="primary">htpX</name>
    <name evidence="14" type="ORF">Pla163_37300</name>
</gene>
<evidence type="ECO:0000256" key="7">
    <source>
        <dbReference type="ARBA" id="ARBA00022833"/>
    </source>
</evidence>
<dbReference type="PANTHER" id="PTHR43221:SF2">
    <property type="entry name" value="PROTEASE HTPX HOMOLOG"/>
    <property type="match status" value="1"/>
</dbReference>
<reference evidence="14 15" key="1">
    <citation type="submission" date="2019-02" db="EMBL/GenBank/DDBJ databases">
        <title>Deep-cultivation of Planctomycetes and their phenomic and genomic characterization uncovers novel biology.</title>
        <authorList>
            <person name="Wiegand S."/>
            <person name="Jogler M."/>
            <person name="Boedeker C."/>
            <person name="Pinto D."/>
            <person name="Vollmers J."/>
            <person name="Rivas-Marin E."/>
            <person name="Kohn T."/>
            <person name="Peeters S.H."/>
            <person name="Heuer A."/>
            <person name="Rast P."/>
            <person name="Oberbeckmann S."/>
            <person name="Bunk B."/>
            <person name="Jeske O."/>
            <person name="Meyerdierks A."/>
            <person name="Storesund J.E."/>
            <person name="Kallscheuer N."/>
            <person name="Luecker S."/>
            <person name="Lage O.M."/>
            <person name="Pohl T."/>
            <person name="Merkel B.J."/>
            <person name="Hornburger P."/>
            <person name="Mueller R.-W."/>
            <person name="Bruemmer F."/>
            <person name="Labrenz M."/>
            <person name="Spormann A.M."/>
            <person name="Op den Camp H."/>
            <person name="Overmann J."/>
            <person name="Amann R."/>
            <person name="Jetten M.S.M."/>
            <person name="Mascher T."/>
            <person name="Medema M.H."/>
            <person name="Devos D.P."/>
            <person name="Kaster A.-K."/>
            <person name="Ovreas L."/>
            <person name="Rohde M."/>
            <person name="Galperin M.Y."/>
            <person name="Jogler C."/>
        </authorList>
    </citation>
    <scope>NUCLEOTIDE SEQUENCE [LARGE SCALE GENOMIC DNA]</scope>
    <source>
        <strain evidence="14 15">Pla163</strain>
    </source>
</reference>
<dbReference type="GO" id="GO:0006508">
    <property type="term" value="P:proteolysis"/>
    <property type="evidence" value="ECO:0007669"/>
    <property type="project" value="UniProtKB-KW"/>
</dbReference>
<dbReference type="GO" id="GO:0046872">
    <property type="term" value="F:metal ion binding"/>
    <property type="evidence" value="ECO:0007669"/>
    <property type="project" value="UniProtKB-KW"/>
</dbReference>
<name>A0A518D538_9BACT</name>
<evidence type="ECO:0000256" key="12">
    <source>
        <dbReference type="SAM" id="Phobius"/>
    </source>
</evidence>
<dbReference type="RefSeq" id="WP_145192083.1">
    <property type="nucleotide sequence ID" value="NZ_CP036290.1"/>
</dbReference>
<feature type="transmembrane region" description="Helical" evidence="12">
    <location>
        <begin position="424"/>
        <end position="445"/>
    </location>
</feature>
<comment type="cofactor">
    <cofactor evidence="1">
        <name>Zn(2+)</name>
        <dbReference type="ChEBI" id="CHEBI:29105"/>
    </cofactor>
</comment>
<dbReference type="AlphaFoldDB" id="A0A518D538"/>
<dbReference type="InterPro" id="IPR050083">
    <property type="entry name" value="HtpX_protease"/>
</dbReference>
<evidence type="ECO:0000256" key="6">
    <source>
        <dbReference type="ARBA" id="ARBA00022801"/>
    </source>
</evidence>
<keyword evidence="7" id="KW-0862">Zinc</keyword>
<evidence type="ECO:0000256" key="4">
    <source>
        <dbReference type="ARBA" id="ARBA00022692"/>
    </source>
</evidence>
<dbReference type="InterPro" id="IPR001915">
    <property type="entry name" value="Peptidase_M48"/>
</dbReference>
<evidence type="ECO:0000259" key="13">
    <source>
        <dbReference type="Pfam" id="PF01435"/>
    </source>
</evidence>
<dbReference type="Gene3D" id="3.30.2010.10">
    <property type="entry name" value="Metalloproteases ('zincins'), catalytic domain"/>
    <property type="match status" value="1"/>
</dbReference>
<feature type="region of interest" description="Disordered" evidence="11">
    <location>
        <begin position="486"/>
        <end position="508"/>
    </location>
</feature>
<evidence type="ECO:0000313" key="14">
    <source>
        <dbReference type="EMBL" id="QDU86579.1"/>
    </source>
</evidence>
<dbReference type="OrthoDB" id="255388at2"/>
<evidence type="ECO:0000313" key="15">
    <source>
        <dbReference type="Proteomes" id="UP000319342"/>
    </source>
</evidence>
<evidence type="ECO:0000256" key="11">
    <source>
        <dbReference type="SAM" id="MobiDB-lite"/>
    </source>
</evidence>
<feature type="transmembrane region" description="Helical" evidence="12">
    <location>
        <begin position="27"/>
        <end position="45"/>
    </location>
</feature>
<keyword evidence="3 14" id="KW-0645">Protease</keyword>
<evidence type="ECO:0000256" key="1">
    <source>
        <dbReference type="ARBA" id="ARBA00001947"/>
    </source>
</evidence>
<protein>
    <submittedName>
        <fullName evidence="14">Protease HtpX</fullName>
    </submittedName>
</protein>
<accession>A0A518D538</accession>
<dbReference type="EMBL" id="CP036290">
    <property type="protein sequence ID" value="QDU86579.1"/>
    <property type="molecule type" value="Genomic_DNA"/>
</dbReference>
<keyword evidence="8 12" id="KW-1133">Transmembrane helix</keyword>
<evidence type="ECO:0000256" key="3">
    <source>
        <dbReference type="ARBA" id="ARBA00022670"/>
    </source>
</evidence>
<feature type="compositionally biased region" description="Gly residues" evidence="11">
    <location>
        <begin position="492"/>
        <end position="503"/>
    </location>
</feature>
<keyword evidence="5" id="KW-0479">Metal-binding</keyword>
<dbReference type="GO" id="GO:0004222">
    <property type="term" value="F:metalloendopeptidase activity"/>
    <property type="evidence" value="ECO:0007669"/>
    <property type="project" value="InterPro"/>
</dbReference>
<organism evidence="14 15">
    <name type="scientific">Rohdeia mirabilis</name>
    <dbReference type="NCBI Taxonomy" id="2528008"/>
    <lineage>
        <taxon>Bacteria</taxon>
        <taxon>Pseudomonadati</taxon>
        <taxon>Planctomycetota</taxon>
        <taxon>Planctomycetia</taxon>
        <taxon>Planctomycetia incertae sedis</taxon>
        <taxon>Rohdeia</taxon>
    </lineage>
</organism>
<evidence type="ECO:0000256" key="9">
    <source>
        <dbReference type="ARBA" id="ARBA00023049"/>
    </source>
</evidence>
<dbReference type="Pfam" id="PF01435">
    <property type="entry name" value="Peptidase_M48"/>
    <property type="match status" value="1"/>
</dbReference>
<feature type="transmembrane region" description="Helical" evidence="12">
    <location>
        <begin position="305"/>
        <end position="324"/>
    </location>
</feature>